<evidence type="ECO:0000313" key="1">
    <source>
        <dbReference type="EMBL" id="CRI10717.1"/>
    </source>
</evidence>
<dbReference type="Pfam" id="PF04860">
    <property type="entry name" value="Phage_portal"/>
    <property type="match status" value="1"/>
</dbReference>
<accession>A0A7U7JQJ5</accession>
<dbReference type="GeneID" id="66840189"/>
<dbReference type="AlphaFoldDB" id="A0A7U7JQJ5"/>
<sequence length="382" mass="44316">MGILGKIFNRREDLKWMFDYDVIEDLSNQAYVKRLALDSCIEFLAKAVAQSQFKVLKGYKSQMNDTYYKLNVKPNTDMSSDTFWQHVMYKLIYDNEVLIIVSDKKELLIADSFYRKEYALYDDIFESVEVKEYTFNRSFKMDEVIYLKFNNNQIMHLVESLFEDYGKIFGRMIDAQMKNYQIRGIVKTESSSMEKGQRELMNAFMKKMFKSFSENQIAIAPLTKGFDYEELSNGKSNNMAFNEMSDLLKDAIKNVALIIGIPPGLIYGETADLEKNMKIFEKFCLNPLLKKIENELNAKLYNRKEYLEGNRVVVIGVNKKSPLEHSEAIDKLVSSGSFTRNEVRIMLGEEPSDNPELDEYLVTKNYEKANENGSTLKGGDEK</sequence>
<dbReference type="NCBIfam" id="TIGR01537">
    <property type="entry name" value="portal_HK97"/>
    <property type="match status" value="1"/>
</dbReference>
<dbReference type="EMBL" id="CVOU01000002">
    <property type="protein sequence ID" value="CRI10717.1"/>
    <property type="molecule type" value="Genomic_DNA"/>
</dbReference>
<dbReference type="InterPro" id="IPR006427">
    <property type="entry name" value="Portal_HK97"/>
</dbReference>
<proteinExistence type="predicted"/>
<dbReference type="InterPro" id="IPR006944">
    <property type="entry name" value="Phage/GTA_portal"/>
</dbReference>
<protein>
    <recommendedName>
        <fullName evidence="3">Phage portal protein</fullName>
    </recommendedName>
</protein>
<reference evidence="1 2" key="1">
    <citation type="submission" date="2015-04" db="EMBL/GenBank/DDBJ databases">
        <authorList>
            <person name="Cao L."/>
            <person name="Gao C.H."/>
        </authorList>
    </citation>
    <scope>NUCLEOTIDE SEQUENCE [LARGE SCALE GENOMIC DNA]</scope>
    <source>
        <strain evidence="1 2">SH3</strain>
    </source>
</reference>
<keyword evidence="2" id="KW-1185">Reference proteome</keyword>
<evidence type="ECO:0008006" key="3">
    <source>
        <dbReference type="Google" id="ProtNLM"/>
    </source>
</evidence>
<evidence type="ECO:0000313" key="2">
    <source>
        <dbReference type="Proteomes" id="UP000236509"/>
    </source>
</evidence>
<organism evidence="1 2">
    <name type="scientific">Staphylococcus argenteus</name>
    <dbReference type="NCBI Taxonomy" id="985002"/>
    <lineage>
        <taxon>Bacteria</taxon>
        <taxon>Bacillati</taxon>
        <taxon>Bacillota</taxon>
        <taxon>Bacilli</taxon>
        <taxon>Bacillales</taxon>
        <taxon>Staphylococcaceae</taxon>
        <taxon>Staphylococcus</taxon>
    </lineage>
</organism>
<comment type="caution">
    <text evidence="1">The sequence shown here is derived from an EMBL/GenBank/DDBJ whole genome shotgun (WGS) entry which is preliminary data.</text>
</comment>
<gene>
    <name evidence="1" type="ORF">BN1326_100105</name>
</gene>
<name>A0A7U7JQJ5_9STAP</name>
<dbReference type="RefSeq" id="WP_000511812.1">
    <property type="nucleotide sequence ID" value="NC_016941.1"/>
</dbReference>
<dbReference type="Proteomes" id="UP000236509">
    <property type="component" value="Unassembled WGS sequence"/>
</dbReference>
<dbReference type="KEGG" id="suh:SAMSHR1132_18060"/>